<dbReference type="PANTHER" id="PTHR42865">
    <property type="entry name" value="PROTON/GLUTAMATE-ASPARTATE SYMPORTER"/>
    <property type="match status" value="1"/>
</dbReference>
<feature type="transmembrane region" description="Helical" evidence="6">
    <location>
        <begin position="34"/>
        <end position="57"/>
    </location>
</feature>
<protein>
    <submittedName>
        <fullName evidence="7">Cation:dicarboxylase symporter family transporter</fullName>
    </submittedName>
</protein>
<proteinExistence type="predicted"/>
<dbReference type="EMBL" id="JARJFB010000135">
    <property type="protein sequence ID" value="MEA0971427.1"/>
    <property type="molecule type" value="Genomic_DNA"/>
</dbReference>
<comment type="subcellular location">
    <subcellularLocation>
        <location evidence="1">Membrane</location>
        <topology evidence="1">Multi-pass membrane protein</topology>
    </subcellularLocation>
</comment>
<name>A0ABU5NE19_9RICK</name>
<evidence type="ECO:0000256" key="3">
    <source>
        <dbReference type="ARBA" id="ARBA00022692"/>
    </source>
</evidence>
<feature type="transmembrane region" description="Helical" evidence="6">
    <location>
        <begin position="12"/>
        <end position="28"/>
    </location>
</feature>
<keyword evidence="5 6" id="KW-0472">Membrane</keyword>
<dbReference type="SUPFAM" id="SSF118215">
    <property type="entry name" value="Proton glutamate symport protein"/>
    <property type="match status" value="1"/>
</dbReference>
<feature type="transmembrane region" description="Helical" evidence="6">
    <location>
        <begin position="198"/>
        <end position="223"/>
    </location>
</feature>
<evidence type="ECO:0000256" key="5">
    <source>
        <dbReference type="ARBA" id="ARBA00023136"/>
    </source>
</evidence>
<feature type="transmembrane region" description="Helical" evidence="6">
    <location>
        <begin position="69"/>
        <end position="91"/>
    </location>
</feature>
<dbReference type="InterPro" id="IPR036458">
    <property type="entry name" value="Na:dicarbo_symporter_sf"/>
</dbReference>
<comment type="caution">
    <text evidence="7">The sequence shown here is derived from an EMBL/GenBank/DDBJ whole genome shotgun (WGS) entry which is preliminary data.</text>
</comment>
<keyword evidence="3 6" id="KW-0812">Transmembrane</keyword>
<feature type="transmembrane region" description="Helical" evidence="6">
    <location>
        <begin position="165"/>
        <end position="186"/>
    </location>
</feature>
<sequence length="400" mass="45203">MLYVLKNRSIQIILVILSYVILADFLPLELQQLFYTISLLIKELLIWLMPLTICAFIANTVRTFKKQAIVFIISLVIFEAISNFTSVWYAYFAANLVSDTMPSFGTKIFSAEFSALWQLPFVKPDWWSSDKGALFGVVLGCIAAFNNNKLLEQSIDRSYRLMEWLLVNVFARLIPLFILGFAAQMYQMNLLNHILTNYANLIFCLVLFLLSYILFLFVLGSSWSLINVMRHIKNLLPAGSIALTSGCSLSTMPWTIEGTAKNLQNKNLAKVIIPATTNIQQVGDCVVNAFLCFLIYRNFFGHNPDLFTWVQFSCVFVLARFVTAAILGGSIFIMLPIYETYLNFNTEMIAIILALNVVLDPIVTSCNVVANGALCRVFEVVWNKGISKEHHSEEAKPITL</sequence>
<dbReference type="Proteomes" id="UP001291687">
    <property type="component" value="Unassembled WGS sequence"/>
</dbReference>
<organism evidence="7 8">
    <name type="scientific">Candidatus Megaera venefica</name>
    <dbReference type="NCBI Taxonomy" id="2055910"/>
    <lineage>
        <taxon>Bacteria</taxon>
        <taxon>Pseudomonadati</taxon>
        <taxon>Pseudomonadota</taxon>
        <taxon>Alphaproteobacteria</taxon>
        <taxon>Rickettsiales</taxon>
        <taxon>Rickettsiaceae</taxon>
        <taxon>Candidatus Megaera</taxon>
    </lineage>
</organism>
<evidence type="ECO:0000256" key="6">
    <source>
        <dbReference type="SAM" id="Phobius"/>
    </source>
</evidence>
<dbReference type="Gene3D" id="1.10.3860.10">
    <property type="entry name" value="Sodium:dicarboxylate symporter"/>
    <property type="match status" value="1"/>
</dbReference>
<evidence type="ECO:0000313" key="7">
    <source>
        <dbReference type="EMBL" id="MEA0971427.1"/>
    </source>
</evidence>
<evidence type="ECO:0000313" key="8">
    <source>
        <dbReference type="Proteomes" id="UP001291687"/>
    </source>
</evidence>
<keyword evidence="8" id="KW-1185">Reference proteome</keyword>
<accession>A0ABU5NE19</accession>
<dbReference type="PANTHER" id="PTHR42865:SF8">
    <property type="entry name" value="SERINE_THREONINE TRANSPORTER SSTT"/>
    <property type="match status" value="1"/>
</dbReference>
<keyword evidence="2" id="KW-0813">Transport</keyword>
<feature type="transmembrane region" description="Helical" evidence="6">
    <location>
        <begin position="309"/>
        <end position="338"/>
    </location>
</feature>
<dbReference type="InterPro" id="IPR001991">
    <property type="entry name" value="Na-dicarboxylate_symporter"/>
</dbReference>
<keyword evidence="4 6" id="KW-1133">Transmembrane helix</keyword>
<evidence type="ECO:0000256" key="2">
    <source>
        <dbReference type="ARBA" id="ARBA00022448"/>
    </source>
</evidence>
<gene>
    <name evidence="7" type="ORF">Megvenef_01405</name>
</gene>
<evidence type="ECO:0000256" key="4">
    <source>
        <dbReference type="ARBA" id="ARBA00022989"/>
    </source>
</evidence>
<reference evidence="7 8" key="1">
    <citation type="submission" date="2023-03" db="EMBL/GenBank/DDBJ databases">
        <title>Host association and intracellularity evolved multiple times independently in the Rickettsiales.</title>
        <authorList>
            <person name="Castelli M."/>
            <person name="Nardi T."/>
            <person name="Gammuto L."/>
            <person name="Bellinzona G."/>
            <person name="Sabaneyeva E."/>
            <person name="Potekhin A."/>
            <person name="Serra V."/>
            <person name="Petroni G."/>
            <person name="Sassera D."/>
        </authorList>
    </citation>
    <scope>NUCLEOTIDE SEQUENCE [LARGE SCALE GENOMIC DNA]</scope>
    <source>
        <strain evidence="7 8">Sr 2-6</strain>
    </source>
</reference>
<evidence type="ECO:0000256" key="1">
    <source>
        <dbReference type="ARBA" id="ARBA00004141"/>
    </source>
</evidence>
<feature type="transmembrane region" description="Helical" evidence="6">
    <location>
        <begin position="126"/>
        <end position="145"/>
    </location>
</feature>
<dbReference type="Pfam" id="PF00375">
    <property type="entry name" value="SDF"/>
    <property type="match status" value="1"/>
</dbReference>